<comment type="caution">
    <text evidence="1">The sequence shown here is derived from an EMBL/GenBank/DDBJ whole genome shotgun (WGS) entry which is preliminary data.</text>
</comment>
<dbReference type="AlphaFoldDB" id="A0A9X8WKZ2"/>
<dbReference type="EMBL" id="FTMX01000004">
    <property type="protein sequence ID" value="SIR49413.1"/>
    <property type="molecule type" value="Genomic_DNA"/>
</dbReference>
<name>A0A9X8WKZ2_9BACI</name>
<reference evidence="1 2" key="1">
    <citation type="submission" date="2017-01" db="EMBL/GenBank/DDBJ databases">
        <authorList>
            <person name="Varghese N."/>
            <person name="Submissions S."/>
        </authorList>
    </citation>
    <scope>NUCLEOTIDE SEQUENCE [LARGE SCALE GENOMIC DNA]</scope>
    <source>
        <strain evidence="1 2">RUG2-6</strain>
    </source>
</reference>
<proteinExistence type="predicted"/>
<gene>
    <name evidence="1" type="ORF">SAMN05878482_10420</name>
</gene>
<accession>A0A9X8WKZ2</accession>
<evidence type="ECO:0000313" key="1">
    <source>
        <dbReference type="EMBL" id="SIR49413.1"/>
    </source>
</evidence>
<evidence type="ECO:0000313" key="2">
    <source>
        <dbReference type="Proteomes" id="UP000185829"/>
    </source>
</evidence>
<organism evidence="1 2">
    <name type="scientific">Peribacillus simplex</name>
    <dbReference type="NCBI Taxonomy" id="1478"/>
    <lineage>
        <taxon>Bacteria</taxon>
        <taxon>Bacillati</taxon>
        <taxon>Bacillota</taxon>
        <taxon>Bacilli</taxon>
        <taxon>Bacillales</taxon>
        <taxon>Bacillaceae</taxon>
        <taxon>Peribacillus</taxon>
    </lineage>
</organism>
<sequence length="71" mass="8263">MKLKHLIGGAFFIGVRTMKLSERILKEQKKLLQKKSEKMSHRDWEEIMGMNRDTFSRKRGGAITKKNKGSV</sequence>
<dbReference type="Proteomes" id="UP000185829">
    <property type="component" value="Unassembled WGS sequence"/>
</dbReference>
<protein>
    <submittedName>
        <fullName evidence="1">Uncharacterized protein</fullName>
    </submittedName>
</protein>